<evidence type="ECO:0000313" key="2">
    <source>
        <dbReference type="EMBL" id="KAE8716733.1"/>
    </source>
</evidence>
<sequence length="185" mass="20405">MLGKREGFCAANLLNGLHKKGFSLDVLCFTSLITAYAGSGRDGLGGSDGLENTDGEKGIKPDFTEMMTIFDEIKGCNGAPDIVTWNTLLAVLGRTKWIQKCRSIQGDEEGRCDHLYTFVASYASDSMFEEAIDVVRFMIKHGCKPNQNTYNSIVDGYCKLIVGMRLDVYQQPSEARSAYFQGRGN</sequence>
<evidence type="ECO:0000313" key="3">
    <source>
        <dbReference type="Proteomes" id="UP000436088"/>
    </source>
</evidence>
<name>A0A6A3BJL4_HIBSY</name>
<evidence type="ECO:0008006" key="4">
    <source>
        <dbReference type="Google" id="ProtNLM"/>
    </source>
</evidence>
<accession>A0A6A3BJL4</accession>
<dbReference type="InterPro" id="IPR051222">
    <property type="entry name" value="PPR/CCM1_RNA-binding"/>
</dbReference>
<comment type="caution">
    <text evidence="2">The sequence shown here is derived from an EMBL/GenBank/DDBJ whole genome shotgun (WGS) entry which is preliminary data.</text>
</comment>
<dbReference type="Gene3D" id="1.25.40.10">
    <property type="entry name" value="Tetratricopeptide repeat domain"/>
    <property type="match status" value="1"/>
</dbReference>
<dbReference type="EMBL" id="VEPZ02000842">
    <property type="protein sequence ID" value="KAE8716733.1"/>
    <property type="molecule type" value="Genomic_DNA"/>
</dbReference>
<dbReference type="InterPro" id="IPR011990">
    <property type="entry name" value="TPR-like_helical_dom_sf"/>
</dbReference>
<dbReference type="PANTHER" id="PTHR47942:SF63">
    <property type="entry name" value="PENTATRICOPEPTIDE REPEAT-CONTAINING PROTEIN"/>
    <property type="match status" value="1"/>
</dbReference>
<evidence type="ECO:0000256" key="1">
    <source>
        <dbReference type="ARBA" id="ARBA00022737"/>
    </source>
</evidence>
<keyword evidence="1" id="KW-0677">Repeat</keyword>
<dbReference type="Pfam" id="PF01535">
    <property type="entry name" value="PPR"/>
    <property type="match status" value="1"/>
</dbReference>
<organism evidence="2 3">
    <name type="scientific">Hibiscus syriacus</name>
    <name type="common">Rose of Sharon</name>
    <dbReference type="NCBI Taxonomy" id="106335"/>
    <lineage>
        <taxon>Eukaryota</taxon>
        <taxon>Viridiplantae</taxon>
        <taxon>Streptophyta</taxon>
        <taxon>Embryophyta</taxon>
        <taxon>Tracheophyta</taxon>
        <taxon>Spermatophyta</taxon>
        <taxon>Magnoliopsida</taxon>
        <taxon>eudicotyledons</taxon>
        <taxon>Gunneridae</taxon>
        <taxon>Pentapetalae</taxon>
        <taxon>rosids</taxon>
        <taxon>malvids</taxon>
        <taxon>Malvales</taxon>
        <taxon>Malvaceae</taxon>
        <taxon>Malvoideae</taxon>
        <taxon>Hibiscus</taxon>
    </lineage>
</organism>
<dbReference type="InterPro" id="IPR002885">
    <property type="entry name" value="PPR_rpt"/>
</dbReference>
<dbReference type="NCBIfam" id="TIGR00756">
    <property type="entry name" value="PPR"/>
    <property type="match status" value="1"/>
</dbReference>
<dbReference type="Proteomes" id="UP000436088">
    <property type="component" value="Unassembled WGS sequence"/>
</dbReference>
<dbReference type="PANTHER" id="PTHR47942">
    <property type="entry name" value="TETRATRICOPEPTIDE REPEAT (TPR)-LIKE SUPERFAMILY PROTEIN-RELATED"/>
    <property type="match status" value="1"/>
</dbReference>
<gene>
    <name evidence="2" type="ORF">F3Y22_tig00110109pilonHSYRG00088</name>
</gene>
<dbReference type="AlphaFoldDB" id="A0A6A3BJL4"/>
<reference evidence="2" key="1">
    <citation type="submission" date="2019-09" db="EMBL/GenBank/DDBJ databases">
        <title>Draft genome information of white flower Hibiscus syriacus.</title>
        <authorList>
            <person name="Kim Y.-M."/>
        </authorList>
    </citation>
    <scope>NUCLEOTIDE SEQUENCE [LARGE SCALE GENOMIC DNA]</scope>
    <source>
        <strain evidence="2">YM2019G1</strain>
    </source>
</reference>
<dbReference type="Pfam" id="PF13041">
    <property type="entry name" value="PPR_2"/>
    <property type="match status" value="1"/>
</dbReference>
<protein>
    <recommendedName>
        <fullName evidence="4">Pentatricopeptide repeat-containing protein</fullName>
    </recommendedName>
</protein>
<proteinExistence type="predicted"/>
<keyword evidence="3" id="KW-1185">Reference proteome</keyword>